<dbReference type="AlphaFoldDB" id="A0A7Y9AT85"/>
<dbReference type="EMBL" id="JACCBB010000001">
    <property type="protein sequence ID" value="NYD21543.1"/>
    <property type="molecule type" value="Genomic_DNA"/>
</dbReference>
<proteinExistence type="predicted"/>
<reference evidence="2 3" key="1">
    <citation type="submission" date="2020-07" db="EMBL/GenBank/DDBJ databases">
        <title>Sequencing the genomes of 1000 actinobacteria strains.</title>
        <authorList>
            <person name="Klenk H.-P."/>
        </authorList>
    </citation>
    <scope>NUCLEOTIDE SEQUENCE [LARGE SCALE GENOMIC DNA]</scope>
    <source>
        <strain evidence="2 3">DSM 7487</strain>
    </source>
</reference>
<dbReference type="Pfam" id="PF14907">
    <property type="entry name" value="NTP_transf_5"/>
    <property type="match status" value="1"/>
</dbReference>
<evidence type="ECO:0000313" key="3">
    <source>
        <dbReference type="Proteomes" id="UP000521922"/>
    </source>
</evidence>
<name>A0A7Y9AT85_9ACTN</name>
<accession>A0A7Y9AT85</accession>
<organism evidence="2 3">
    <name type="scientific">Kineococcus aurantiacus</name>
    <dbReference type="NCBI Taxonomy" id="37633"/>
    <lineage>
        <taxon>Bacteria</taxon>
        <taxon>Bacillati</taxon>
        <taxon>Actinomycetota</taxon>
        <taxon>Actinomycetes</taxon>
        <taxon>Kineosporiales</taxon>
        <taxon>Kineosporiaceae</taxon>
        <taxon>Kineococcus</taxon>
    </lineage>
</organism>
<keyword evidence="3" id="KW-1185">Reference proteome</keyword>
<feature type="region of interest" description="Disordered" evidence="1">
    <location>
        <begin position="1"/>
        <end position="23"/>
    </location>
</feature>
<dbReference type="Proteomes" id="UP000521922">
    <property type="component" value="Unassembled WGS sequence"/>
</dbReference>
<dbReference type="InterPro" id="IPR039498">
    <property type="entry name" value="NTP_transf_5"/>
</dbReference>
<comment type="caution">
    <text evidence="2">The sequence shown here is derived from an EMBL/GenBank/DDBJ whole genome shotgun (WGS) entry which is preliminary data.</text>
</comment>
<gene>
    <name evidence="2" type="ORF">BJ968_001083</name>
</gene>
<dbReference type="RefSeq" id="WP_179749916.1">
    <property type="nucleotide sequence ID" value="NZ_BAAAGN010000005.1"/>
</dbReference>
<protein>
    <recommendedName>
        <fullName evidence="4">Nucleotidyltransferase family protein</fullName>
    </recommendedName>
</protein>
<evidence type="ECO:0000313" key="2">
    <source>
        <dbReference type="EMBL" id="NYD21543.1"/>
    </source>
</evidence>
<evidence type="ECO:0008006" key="4">
    <source>
        <dbReference type="Google" id="ProtNLM"/>
    </source>
</evidence>
<sequence>MHDRHQLSPALDGRTAGGPRRAHRAAGTFVRSLLRGAPAPARGVTPEALGRVVHLHRVGPTVDHLLRTAPDAAALAPLRAGTRPALVAQTARQLPVQLDLRTVESALRGLAWAVVKGPAVARTLYAGTPREFHDLDVVVSPASFGEALRRLEAAGARAMDPDWAGIRAARAGEIAVALPHGTFLDLHWHLVNRPHRRARFAVDVDAMLDRVRHDVLLGTRVPVFDATDQLHHLALHACLSGAWRLLWSHDLRLAAAATDDWDELVARARAAGTGLPVALALARARQVLDAPVPGRVLRALGDPAWLALQSATTLARPPHALTAPRRHGAILFTSASSSGPASAAALVRAVRERRTDAPGPVDPGPADTAREAYLVDVSRESGSALAAPEPQPALE</sequence>
<evidence type="ECO:0000256" key="1">
    <source>
        <dbReference type="SAM" id="MobiDB-lite"/>
    </source>
</evidence>